<name>A0AAW7CBF7_HEYCO</name>
<evidence type="ECO:0000313" key="1">
    <source>
        <dbReference type="EMBL" id="MDL5039509.1"/>
    </source>
</evidence>
<organism evidence="1 2">
    <name type="scientific">Heyndrickxia coagulans</name>
    <name type="common">Weizmannia coagulans</name>
    <dbReference type="NCBI Taxonomy" id="1398"/>
    <lineage>
        <taxon>Bacteria</taxon>
        <taxon>Bacillati</taxon>
        <taxon>Bacillota</taxon>
        <taxon>Bacilli</taxon>
        <taxon>Bacillales</taxon>
        <taxon>Bacillaceae</taxon>
        <taxon>Heyndrickxia</taxon>
    </lineage>
</organism>
<comment type="caution">
    <text evidence="1">The sequence shown here is derived from an EMBL/GenBank/DDBJ whole genome shotgun (WGS) entry which is preliminary data.</text>
</comment>
<proteinExistence type="predicted"/>
<gene>
    <name evidence="1" type="ORF">QN341_00095</name>
</gene>
<reference evidence="1" key="1">
    <citation type="submission" date="2023-06" db="EMBL/GenBank/DDBJ databases">
        <title>Probiogenomic evaluation and L lactic producing Weizmannia coaggulans BKMTCR2-2 from tree bark.</title>
        <authorList>
            <person name="Mahittikon J."/>
            <person name="Tanasupawat S."/>
        </authorList>
    </citation>
    <scope>NUCLEOTIDE SEQUENCE</scope>
    <source>
        <strain evidence="1">BKMTCR2-2</strain>
    </source>
</reference>
<dbReference type="AlphaFoldDB" id="A0AAW7CBF7"/>
<dbReference type="Proteomes" id="UP001223084">
    <property type="component" value="Unassembled WGS sequence"/>
</dbReference>
<dbReference type="RefSeq" id="WP_285957563.1">
    <property type="nucleotide sequence ID" value="NZ_JASUZX010000001.1"/>
</dbReference>
<evidence type="ECO:0000313" key="2">
    <source>
        <dbReference type="Proteomes" id="UP001223084"/>
    </source>
</evidence>
<protein>
    <submittedName>
        <fullName evidence="1">Uncharacterized protein</fullName>
    </submittedName>
</protein>
<sequence>MRKENVNANVNVLERLSELLEKCLESAANIERKMDEVIGGDAR</sequence>
<dbReference type="EMBL" id="JASUZX010000001">
    <property type="protein sequence ID" value="MDL5039509.1"/>
    <property type="molecule type" value="Genomic_DNA"/>
</dbReference>
<accession>A0AAW7CBF7</accession>